<evidence type="ECO:0000313" key="2">
    <source>
        <dbReference type="Proteomes" id="UP001162780"/>
    </source>
</evidence>
<dbReference type="SUPFAM" id="SSF52540">
    <property type="entry name" value="P-loop containing nucleoside triphosphate hydrolases"/>
    <property type="match status" value="1"/>
</dbReference>
<organism evidence="1 2">
    <name type="scientific">Methylomonas rapida</name>
    <dbReference type="NCBI Taxonomy" id="2963939"/>
    <lineage>
        <taxon>Bacteria</taxon>
        <taxon>Pseudomonadati</taxon>
        <taxon>Pseudomonadota</taxon>
        <taxon>Gammaproteobacteria</taxon>
        <taxon>Methylococcales</taxon>
        <taxon>Methylococcaceae</taxon>
        <taxon>Methylomonas</taxon>
    </lineage>
</organism>
<protein>
    <submittedName>
        <fullName evidence="1">AAA family ATPase</fullName>
    </submittedName>
</protein>
<dbReference type="Pfam" id="PF13481">
    <property type="entry name" value="AAA_25"/>
    <property type="match status" value="1"/>
</dbReference>
<dbReference type="Proteomes" id="UP001162780">
    <property type="component" value="Chromosome"/>
</dbReference>
<name>A0ABY7GKA2_9GAMM</name>
<dbReference type="EMBL" id="CP113517">
    <property type="protein sequence ID" value="WAR44608.1"/>
    <property type="molecule type" value="Genomic_DNA"/>
</dbReference>
<reference evidence="1" key="1">
    <citation type="submission" date="2022-11" db="EMBL/GenBank/DDBJ databases">
        <title>Methylomonas rapida sp. nov., Carotenoid-Producing Obligate Methanotrophs with High Growth Characteristics and Biotechnological Potential.</title>
        <authorList>
            <person name="Tikhonova E.N."/>
            <person name="Suleimanov R.Z."/>
            <person name="Miroshnikov K."/>
            <person name="Oshkin I.Y."/>
            <person name="Belova S.E."/>
            <person name="Danilova O.V."/>
            <person name="Ashikhmin A."/>
            <person name="Konopkin A."/>
            <person name="But S.Y."/>
            <person name="Khmelenina V.N."/>
            <person name="Kuznetsov N."/>
            <person name="Pimenov N.V."/>
            <person name="Dedysh S.N."/>
        </authorList>
    </citation>
    <scope>NUCLEOTIDE SEQUENCE</scope>
    <source>
        <strain evidence="1">MP1</strain>
    </source>
</reference>
<keyword evidence="2" id="KW-1185">Reference proteome</keyword>
<dbReference type="InterPro" id="IPR027417">
    <property type="entry name" value="P-loop_NTPase"/>
</dbReference>
<dbReference type="RefSeq" id="WP_255189582.1">
    <property type="nucleotide sequence ID" value="NZ_CP113517.1"/>
</dbReference>
<accession>A0ABY7GKA2</accession>
<proteinExistence type="predicted"/>
<sequence length="490" mass="54513">MQNSKLIETAEITLIGELMKGGRGHLMEQPEIQTLLPEDFLDFNRGKIFGGIRKIIEDGFEPDLIVLEAFGYTTIAEGGKIIIDMPCCANPEFYAQQIKSASNIRRASHYAAKSKKRWDDIESGSTQEIEPVLDDIRRYLDEFSAVVQSSTSKTSKFPFSAFGEMETKELNWLIKNYLEIGSLVGFIGAPEAGKSLLAVDIALCCASGTPFCGEYAVKSGPVFYINGEGHNGLTRRIKGLCFDRGIDNRVDLYISHQPASLLNEDSLAAVIAGIDASIEKTGQKPVLIVIDTLARNYGPGNENSTEDMTRFIGSLDRLLNRYGATILLVHHTGHGDQERGRGSSVLKAALDAEYKVHKKGDQITFSCTKMKDAAHPQPLCFSLKEIEFKADDDSLITSVVLEKQNDLTFEESKPKKMGKNQQLALDRLEELFFEARPYKQEGGQNPDNAKVSIELWRKRCDLPINRFEEAKKGLVEKNLVSLDSQFVELL</sequence>
<gene>
    <name evidence="1" type="ORF">NM686_020020</name>
</gene>
<dbReference type="Gene3D" id="3.40.50.300">
    <property type="entry name" value="P-loop containing nucleotide triphosphate hydrolases"/>
    <property type="match status" value="1"/>
</dbReference>
<evidence type="ECO:0000313" key="1">
    <source>
        <dbReference type="EMBL" id="WAR44608.1"/>
    </source>
</evidence>